<proteinExistence type="inferred from homology"/>
<accession>A0A3G2R2W1</accession>
<dbReference type="PANTHER" id="PTHR30005">
    <property type="entry name" value="EXOPOLYPHOSPHATASE"/>
    <property type="match status" value="1"/>
</dbReference>
<dbReference type="EMBL" id="CP033169">
    <property type="protein sequence ID" value="AYO29377.1"/>
    <property type="molecule type" value="Genomic_DNA"/>
</dbReference>
<dbReference type="GO" id="GO:0016462">
    <property type="term" value="F:pyrophosphatase activity"/>
    <property type="evidence" value="ECO:0007669"/>
    <property type="project" value="TreeGrafter"/>
</dbReference>
<keyword evidence="4" id="KW-1185">Reference proteome</keyword>
<dbReference type="InterPro" id="IPR050273">
    <property type="entry name" value="GppA/Ppx_hydrolase"/>
</dbReference>
<dbReference type="Gene3D" id="3.30.420.150">
    <property type="entry name" value="Exopolyphosphatase. Domain 2"/>
    <property type="match status" value="1"/>
</dbReference>
<dbReference type="CDD" id="cd24054">
    <property type="entry name" value="ASKHA_NBD_AaPPX-GppA_MtPPX2-like"/>
    <property type="match status" value="1"/>
</dbReference>
<organism evidence="3 4">
    <name type="scientific">Biomaibacter acetigenes</name>
    <dbReference type="NCBI Taxonomy" id="2316383"/>
    <lineage>
        <taxon>Bacteria</taxon>
        <taxon>Bacillati</taxon>
        <taxon>Bacillota</taxon>
        <taxon>Clostridia</taxon>
        <taxon>Thermosediminibacterales</taxon>
        <taxon>Tepidanaerobacteraceae</taxon>
        <taxon>Biomaibacter</taxon>
    </lineage>
</organism>
<dbReference type="InterPro" id="IPR043129">
    <property type="entry name" value="ATPase_NBD"/>
</dbReference>
<evidence type="ECO:0000313" key="4">
    <source>
        <dbReference type="Proteomes" id="UP000280960"/>
    </source>
</evidence>
<evidence type="ECO:0000256" key="1">
    <source>
        <dbReference type="ARBA" id="ARBA00007125"/>
    </source>
</evidence>
<reference evidence="3 4" key="1">
    <citation type="submission" date="2018-10" db="EMBL/GenBank/DDBJ databases">
        <authorList>
            <person name="Zhang X."/>
        </authorList>
    </citation>
    <scope>NUCLEOTIDE SEQUENCE [LARGE SCALE GENOMIC DNA]</scope>
    <source>
        <strain evidence="3 4">SK-G1</strain>
    </source>
</reference>
<evidence type="ECO:0000313" key="3">
    <source>
        <dbReference type="EMBL" id="AYO29377.1"/>
    </source>
</evidence>
<protein>
    <submittedName>
        <fullName evidence="3">Ppx/GppA family phosphatase</fullName>
    </submittedName>
</protein>
<gene>
    <name evidence="3" type="ORF">D2962_01050</name>
</gene>
<evidence type="ECO:0000259" key="2">
    <source>
        <dbReference type="Pfam" id="PF02541"/>
    </source>
</evidence>
<name>A0A3G2R2W1_9FIRM</name>
<dbReference type="Gene3D" id="3.30.420.40">
    <property type="match status" value="1"/>
</dbReference>
<dbReference type="KEGG" id="bacg:D2962_01050"/>
<dbReference type="Pfam" id="PF02541">
    <property type="entry name" value="Ppx-GppA"/>
    <property type="match status" value="1"/>
</dbReference>
<comment type="similarity">
    <text evidence="1">Belongs to the GppA/Ppx family.</text>
</comment>
<dbReference type="AlphaFoldDB" id="A0A3G2R2W1"/>
<dbReference type="PANTHER" id="PTHR30005:SF0">
    <property type="entry name" value="RETROGRADE REGULATION PROTEIN 2"/>
    <property type="match status" value="1"/>
</dbReference>
<sequence length="327" mass="35584">MKVAVIDIGSNSIRLLVAVYDGKRVIPLERQLITTRLGRGVAENNMLDETSMRDTLSALEHFKKKARNLECDIILALATSAVREAENGRDFLHIIKEKTGIDVEIISGEKEACLSFKGAIAGLGLEGPVLVIDIGGGSTELCLGDNTAFKSTSLPMGAVRFTKNYLVSDPPTIDEVLTASSAAAELLSGFAEYFNRHVQVEHLRTIGVMPESEPFRTSCNSDRCITVVGVGGTVTTLAAVVQGLAVYDPAKVHGFSLKLEDVESIFEKFCRLTVEERKSIPGIMPQRADIITAGVLILRQIMQKLKISMIKVSESDLMEGYIIERLS</sequence>
<dbReference type="InterPro" id="IPR003695">
    <property type="entry name" value="Ppx_GppA_N"/>
</dbReference>
<dbReference type="Proteomes" id="UP000280960">
    <property type="component" value="Chromosome"/>
</dbReference>
<dbReference type="RefSeq" id="WP_122013848.1">
    <property type="nucleotide sequence ID" value="NZ_CP033169.1"/>
</dbReference>
<feature type="domain" description="Ppx/GppA phosphatase N-terminal" evidence="2">
    <location>
        <begin position="25"/>
        <end position="326"/>
    </location>
</feature>
<dbReference type="SUPFAM" id="SSF53067">
    <property type="entry name" value="Actin-like ATPase domain"/>
    <property type="match status" value="2"/>
</dbReference>